<feature type="transmembrane region" description="Helical" evidence="1">
    <location>
        <begin position="39"/>
        <end position="61"/>
    </location>
</feature>
<gene>
    <name evidence="2" type="ORF">GCM10007301_15700</name>
</gene>
<dbReference type="EMBL" id="BMCT01000001">
    <property type="protein sequence ID" value="GGF56863.1"/>
    <property type="molecule type" value="Genomic_DNA"/>
</dbReference>
<protein>
    <recommendedName>
        <fullName evidence="4">Transmembrane protein</fullName>
    </recommendedName>
</protein>
<feature type="transmembrane region" description="Helical" evidence="1">
    <location>
        <begin position="12"/>
        <end position="33"/>
    </location>
</feature>
<reference evidence="2" key="2">
    <citation type="submission" date="2020-09" db="EMBL/GenBank/DDBJ databases">
        <authorList>
            <person name="Sun Q."/>
            <person name="Sedlacek I."/>
        </authorList>
    </citation>
    <scope>NUCLEOTIDE SEQUENCE</scope>
    <source>
        <strain evidence="2">CCM 7897</strain>
    </source>
</reference>
<keyword evidence="1" id="KW-0472">Membrane</keyword>
<name>A0A917BU36_9HYPH</name>
<feature type="transmembrane region" description="Helical" evidence="1">
    <location>
        <begin position="137"/>
        <end position="160"/>
    </location>
</feature>
<dbReference type="Proteomes" id="UP000606044">
    <property type="component" value="Unassembled WGS sequence"/>
</dbReference>
<evidence type="ECO:0000313" key="2">
    <source>
        <dbReference type="EMBL" id="GGF56863.1"/>
    </source>
</evidence>
<comment type="caution">
    <text evidence="2">The sequence shown here is derived from an EMBL/GenBank/DDBJ whole genome shotgun (WGS) entry which is preliminary data.</text>
</comment>
<evidence type="ECO:0008006" key="4">
    <source>
        <dbReference type="Google" id="ProtNLM"/>
    </source>
</evidence>
<keyword evidence="1" id="KW-1133">Transmembrane helix</keyword>
<keyword evidence="1" id="KW-0812">Transmembrane</keyword>
<feature type="transmembrane region" description="Helical" evidence="1">
    <location>
        <begin position="106"/>
        <end position="125"/>
    </location>
</feature>
<organism evidence="2 3">
    <name type="scientific">Azorhizobium oxalatiphilum</name>
    <dbReference type="NCBI Taxonomy" id="980631"/>
    <lineage>
        <taxon>Bacteria</taxon>
        <taxon>Pseudomonadati</taxon>
        <taxon>Pseudomonadota</taxon>
        <taxon>Alphaproteobacteria</taxon>
        <taxon>Hyphomicrobiales</taxon>
        <taxon>Xanthobacteraceae</taxon>
        <taxon>Azorhizobium</taxon>
    </lineage>
</organism>
<proteinExistence type="predicted"/>
<keyword evidence="3" id="KW-1185">Reference proteome</keyword>
<accession>A0A917BU36</accession>
<dbReference type="RefSeq" id="WP_188576908.1">
    <property type="nucleotide sequence ID" value="NZ_BMCT01000001.1"/>
</dbReference>
<reference evidence="2" key="1">
    <citation type="journal article" date="2014" name="Int. J. Syst. Evol. Microbiol.">
        <title>Complete genome sequence of Corynebacterium casei LMG S-19264T (=DSM 44701T), isolated from a smear-ripened cheese.</title>
        <authorList>
            <consortium name="US DOE Joint Genome Institute (JGI-PGF)"/>
            <person name="Walter F."/>
            <person name="Albersmeier A."/>
            <person name="Kalinowski J."/>
            <person name="Ruckert C."/>
        </authorList>
    </citation>
    <scope>NUCLEOTIDE SEQUENCE</scope>
    <source>
        <strain evidence="2">CCM 7897</strain>
    </source>
</reference>
<sequence>MAAVTEFLKANGLLAGALFYMASVTAGLAILPADITFPILHAMRLVVSVVLIITFARALPLIVREPRDQGSQLIIGILFAWSAEVMISAWGLAWRISDQSWMLDSPVLGALLALKIMGGTFHVTSPRALDGRVPRRSWLLLVAGALIAALMAGIVIGARWSTFFVEVM</sequence>
<feature type="transmembrane region" description="Helical" evidence="1">
    <location>
        <begin position="73"/>
        <end position="94"/>
    </location>
</feature>
<dbReference type="AlphaFoldDB" id="A0A917BU36"/>
<evidence type="ECO:0000313" key="3">
    <source>
        <dbReference type="Proteomes" id="UP000606044"/>
    </source>
</evidence>
<evidence type="ECO:0000256" key="1">
    <source>
        <dbReference type="SAM" id="Phobius"/>
    </source>
</evidence>